<dbReference type="InterPro" id="IPR033729">
    <property type="entry name" value="SerRS_core"/>
</dbReference>
<name>A0A7X0W091_9BACL</name>
<feature type="binding site" evidence="15">
    <location>
        <position position="261"/>
    </location>
    <ligand>
        <name>L-serine</name>
        <dbReference type="ChEBI" id="CHEBI:33384"/>
    </ligand>
</feature>
<evidence type="ECO:0000256" key="9">
    <source>
        <dbReference type="ARBA" id="ARBA00022917"/>
    </source>
</evidence>
<comment type="catalytic activity">
    <reaction evidence="12">
        <text>tRNA(Sec) + L-serine + ATP = L-seryl-tRNA(Sec) + AMP + diphosphate + H(+)</text>
        <dbReference type="Rhea" id="RHEA:42580"/>
        <dbReference type="Rhea" id="RHEA-COMP:9742"/>
        <dbReference type="Rhea" id="RHEA-COMP:10128"/>
        <dbReference type="ChEBI" id="CHEBI:15378"/>
        <dbReference type="ChEBI" id="CHEBI:30616"/>
        <dbReference type="ChEBI" id="CHEBI:33019"/>
        <dbReference type="ChEBI" id="CHEBI:33384"/>
        <dbReference type="ChEBI" id="CHEBI:78442"/>
        <dbReference type="ChEBI" id="CHEBI:78533"/>
        <dbReference type="ChEBI" id="CHEBI:456215"/>
        <dbReference type="EC" id="6.1.1.11"/>
    </reaction>
</comment>
<dbReference type="PIRSF" id="PIRSF001529">
    <property type="entry name" value="Ser-tRNA-synth_IIa"/>
    <property type="match status" value="1"/>
</dbReference>
<evidence type="ECO:0000313" key="19">
    <source>
        <dbReference type="EMBL" id="MBB6734813.1"/>
    </source>
</evidence>
<dbReference type="CDD" id="cd00770">
    <property type="entry name" value="SerRS_core"/>
    <property type="match status" value="1"/>
</dbReference>
<evidence type="ECO:0000256" key="7">
    <source>
        <dbReference type="ARBA" id="ARBA00022741"/>
    </source>
</evidence>
<evidence type="ECO:0000259" key="18">
    <source>
        <dbReference type="PROSITE" id="PS50862"/>
    </source>
</evidence>
<evidence type="ECO:0000256" key="1">
    <source>
        <dbReference type="ARBA" id="ARBA00004496"/>
    </source>
</evidence>
<feature type="domain" description="Aminoacyl-transfer RNA synthetases class-II family profile" evidence="18">
    <location>
        <begin position="140"/>
        <end position="410"/>
    </location>
</feature>
<dbReference type="SUPFAM" id="SSF46589">
    <property type="entry name" value="tRNA-binding arm"/>
    <property type="match status" value="1"/>
</dbReference>
<comment type="subcellular location">
    <subcellularLocation>
        <location evidence="1">Cytoplasm</location>
    </subcellularLocation>
</comment>
<evidence type="ECO:0000256" key="13">
    <source>
        <dbReference type="ARBA" id="ARBA00048823"/>
    </source>
</evidence>
<comment type="caution">
    <text evidence="19">The sequence shown here is derived from an EMBL/GenBank/DDBJ whole genome shotgun (WGS) entry which is preliminary data.</text>
</comment>
<dbReference type="SUPFAM" id="SSF55681">
    <property type="entry name" value="Class II aaRS and biotin synthetases"/>
    <property type="match status" value="1"/>
</dbReference>
<keyword evidence="9" id="KW-0648">Protein biosynthesis</keyword>
<evidence type="ECO:0000256" key="4">
    <source>
        <dbReference type="ARBA" id="ARBA00012840"/>
    </source>
</evidence>
<gene>
    <name evidence="19" type="primary">serS</name>
    <name evidence="19" type="ORF">H7C18_28195</name>
</gene>
<dbReference type="Pfam" id="PF02403">
    <property type="entry name" value="Seryl_tRNA_N"/>
    <property type="match status" value="1"/>
</dbReference>
<accession>A0A7X0W091</accession>
<evidence type="ECO:0000256" key="8">
    <source>
        <dbReference type="ARBA" id="ARBA00022840"/>
    </source>
</evidence>
<dbReference type="InterPro" id="IPR015866">
    <property type="entry name" value="Ser-tRNA-synth_1_N"/>
</dbReference>
<evidence type="ECO:0000256" key="11">
    <source>
        <dbReference type="ARBA" id="ARBA00039158"/>
    </source>
</evidence>
<dbReference type="GO" id="GO:0016740">
    <property type="term" value="F:transferase activity"/>
    <property type="evidence" value="ECO:0007669"/>
    <property type="project" value="UniProtKB-ARBA"/>
</dbReference>
<proteinExistence type="inferred from homology"/>
<feature type="binding site" evidence="15">
    <location>
        <position position="284"/>
    </location>
    <ligand>
        <name>L-serine</name>
        <dbReference type="ChEBI" id="CHEBI:33384"/>
    </ligand>
</feature>
<keyword evidence="20" id="KW-1185">Reference proteome</keyword>
<evidence type="ECO:0000256" key="15">
    <source>
        <dbReference type="PIRSR" id="PIRSR001529-1"/>
    </source>
</evidence>
<feature type="binding site" evidence="16">
    <location>
        <begin position="350"/>
        <end position="353"/>
    </location>
    <ligand>
        <name>ATP</name>
        <dbReference type="ChEBI" id="CHEBI:30616"/>
    </ligand>
</feature>
<evidence type="ECO:0000256" key="10">
    <source>
        <dbReference type="ARBA" id="ARBA00023146"/>
    </source>
</evidence>
<keyword evidence="8 16" id="KW-0067">ATP-binding</keyword>
<dbReference type="GO" id="GO:0004828">
    <property type="term" value="F:serine-tRNA ligase activity"/>
    <property type="evidence" value="ECO:0007669"/>
    <property type="project" value="UniProtKB-UniRule"/>
</dbReference>
<dbReference type="RefSeq" id="WP_185132477.1">
    <property type="nucleotide sequence ID" value="NZ_JACJVO010000037.1"/>
</dbReference>
<evidence type="ECO:0000313" key="20">
    <source>
        <dbReference type="Proteomes" id="UP000564644"/>
    </source>
</evidence>
<feature type="binding site" evidence="15">
    <location>
        <position position="231"/>
    </location>
    <ligand>
        <name>L-serine</name>
        <dbReference type="ChEBI" id="CHEBI:33384"/>
    </ligand>
</feature>
<dbReference type="Gene3D" id="3.30.930.10">
    <property type="entry name" value="Bira Bifunctional Protein, Domain 2"/>
    <property type="match status" value="1"/>
</dbReference>
<feature type="binding site" evidence="15">
    <location>
        <position position="383"/>
    </location>
    <ligand>
        <name>L-serine</name>
        <dbReference type="ChEBI" id="CHEBI:33384"/>
    </ligand>
</feature>
<feature type="coiled-coil region" evidence="17">
    <location>
        <begin position="37"/>
        <end position="104"/>
    </location>
</feature>
<dbReference type="GO" id="GO:0005737">
    <property type="term" value="C:cytoplasm"/>
    <property type="evidence" value="ECO:0007669"/>
    <property type="project" value="UniProtKB-SubCell"/>
</dbReference>
<dbReference type="EC" id="6.1.1.11" evidence="4 14"/>
<evidence type="ECO:0000256" key="14">
    <source>
        <dbReference type="NCBIfam" id="TIGR00414"/>
    </source>
</evidence>
<evidence type="ECO:0000256" key="6">
    <source>
        <dbReference type="ARBA" id="ARBA00022598"/>
    </source>
</evidence>
<dbReference type="PRINTS" id="PR00981">
    <property type="entry name" value="TRNASYNTHSER"/>
</dbReference>
<evidence type="ECO:0000256" key="12">
    <source>
        <dbReference type="ARBA" id="ARBA00047929"/>
    </source>
</evidence>
<dbReference type="Pfam" id="PF00587">
    <property type="entry name" value="tRNA-synt_2b"/>
    <property type="match status" value="1"/>
</dbReference>
<comment type="similarity">
    <text evidence="3">Belongs to the class-II aminoacyl-tRNA synthetase family. Type-1 seryl-tRNA synthetase subfamily.</text>
</comment>
<dbReference type="InterPro" id="IPR002314">
    <property type="entry name" value="aa-tRNA-synt_IIb"/>
</dbReference>
<dbReference type="EMBL" id="JACJVO010000037">
    <property type="protein sequence ID" value="MBB6734813.1"/>
    <property type="molecule type" value="Genomic_DNA"/>
</dbReference>
<feature type="binding site" evidence="16">
    <location>
        <begin position="277"/>
        <end position="280"/>
    </location>
    <ligand>
        <name>ATP</name>
        <dbReference type="ChEBI" id="CHEBI:30616"/>
    </ligand>
</feature>
<keyword evidence="10" id="KW-0030">Aminoacyl-tRNA synthetase</keyword>
<evidence type="ECO:0000256" key="16">
    <source>
        <dbReference type="PIRSR" id="PIRSR001529-2"/>
    </source>
</evidence>
<evidence type="ECO:0000256" key="2">
    <source>
        <dbReference type="ARBA" id="ARBA00005045"/>
    </source>
</evidence>
<dbReference type="AlphaFoldDB" id="A0A7X0W091"/>
<keyword evidence="17" id="KW-0175">Coiled coil</keyword>
<keyword evidence="7" id="KW-0547">Nucleotide-binding</keyword>
<sequence>MLDMAFVREHAELLQWTAERKGIAVSIRALLERDELRRSLLGEIERLRHERNRTSERIGALVRNGERQEAERLKRQVGETNEKLGELEADLAETERTCRELMLLVPSPVSGDTPNGRSDADNVEIRRVGEPPVFDFAPKDHVELAERLDLLDVPRGVKIAGTRSYVLKGWGCQLHRAVQQLALDVVTRRGFLPLEVPLLARGEALLHTGFFPTGRDQTFALADEDRYLVGTSEVSLVSYYAGEIVDLEEPIRLGAASNCFRSEIGSAGRDVRGLYRVHQFAKVEQVALCAADPLLSERLLQEMLRNAEDILEMLELPYRVVAVCAGDLSQKTHKQYDIETWMPSRQSYGETHSVSNVLDFQARRAGIRYRDADGKLRFAHTLNGTAIATPRILIPLLENHQREDGSVRVPQALRPYLGGVEALRPLT</sequence>
<comment type="pathway">
    <text evidence="2">Aminoacyl-tRNA biosynthesis; selenocysteinyl-tRNA(Sec) biosynthesis; L-seryl-tRNA(Sec) from L-serine and tRNA(Sec): step 1/1.</text>
</comment>
<organism evidence="19 20">
    <name type="scientific">Cohnella zeiphila</name>
    <dbReference type="NCBI Taxonomy" id="2761120"/>
    <lineage>
        <taxon>Bacteria</taxon>
        <taxon>Bacillati</taxon>
        <taxon>Bacillota</taxon>
        <taxon>Bacilli</taxon>
        <taxon>Bacillales</taxon>
        <taxon>Paenibacillaceae</taxon>
        <taxon>Cohnella</taxon>
    </lineage>
</organism>
<keyword evidence="5" id="KW-0963">Cytoplasm</keyword>
<dbReference type="GO" id="GO:0006434">
    <property type="term" value="P:seryl-tRNA aminoacylation"/>
    <property type="evidence" value="ECO:0007669"/>
    <property type="project" value="UniProtKB-UniRule"/>
</dbReference>
<comment type="catalytic activity">
    <reaction evidence="13">
        <text>tRNA(Ser) + L-serine + ATP = L-seryl-tRNA(Ser) + AMP + diphosphate + H(+)</text>
        <dbReference type="Rhea" id="RHEA:12292"/>
        <dbReference type="Rhea" id="RHEA-COMP:9669"/>
        <dbReference type="Rhea" id="RHEA-COMP:9703"/>
        <dbReference type="ChEBI" id="CHEBI:15378"/>
        <dbReference type="ChEBI" id="CHEBI:30616"/>
        <dbReference type="ChEBI" id="CHEBI:33019"/>
        <dbReference type="ChEBI" id="CHEBI:33384"/>
        <dbReference type="ChEBI" id="CHEBI:78442"/>
        <dbReference type="ChEBI" id="CHEBI:78533"/>
        <dbReference type="ChEBI" id="CHEBI:456215"/>
        <dbReference type="EC" id="6.1.1.11"/>
    </reaction>
</comment>
<protein>
    <recommendedName>
        <fullName evidence="11 14">Serine--tRNA ligase</fullName>
        <ecNumber evidence="4 14">6.1.1.11</ecNumber>
    </recommendedName>
</protein>
<dbReference type="NCBIfam" id="TIGR00414">
    <property type="entry name" value="serS"/>
    <property type="match status" value="1"/>
</dbReference>
<dbReference type="InterPro" id="IPR045864">
    <property type="entry name" value="aa-tRNA-synth_II/BPL/LPL"/>
</dbReference>
<dbReference type="InterPro" id="IPR006195">
    <property type="entry name" value="aa-tRNA-synth_II"/>
</dbReference>
<dbReference type="GO" id="GO:0005524">
    <property type="term" value="F:ATP binding"/>
    <property type="evidence" value="ECO:0007669"/>
    <property type="project" value="UniProtKB-KW"/>
</dbReference>
<feature type="site" description="Important for serine binding" evidence="15">
    <location>
        <position position="385"/>
    </location>
</feature>
<keyword evidence="6 19" id="KW-0436">Ligase</keyword>
<dbReference type="InterPro" id="IPR042103">
    <property type="entry name" value="SerRS_1_N_sf"/>
</dbReference>
<dbReference type="Gene3D" id="1.10.287.40">
    <property type="entry name" value="Serine-tRNA synthetase, tRNA binding domain"/>
    <property type="match status" value="1"/>
</dbReference>
<dbReference type="PANTHER" id="PTHR43697">
    <property type="entry name" value="SERYL-TRNA SYNTHETASE"/>
    <property type="match status" value="1"/>
</dbReference>
<reference evidence="19 20" key="1">
    <citation type="submission" date="2020-08" db="EMBL/GenBank/DDBJ databases">
        <title>Cohnella phylogeny.</title>
        <authorList>
            <person name="Dunlap C."/>
        </authorList>
    </citation>
    <scope>NUCLEOTIDE SEQUENCE [LARGE SCALE GENOMIC DNA]</scope>
    <source>
        <strain evidence="19 20">CBP 2801</strain>
    </source>
</reference>
<dbReference type="PROSITE" id="PS50862">
    <property type="entry name" value="AA_TRNA_LIGASE_II"/>
    <property type="match status" value="1"/>
</dbReference>
<evidence type="ECO:0000256" key="5">
    <source>
        <dbReference type="ARBA" id="ARBA00022490"/>
    </source>
</evidence>
<dbReference type="GO" id="GO:0140096">
    <property type="term" value="F:catalytic activity, acting on a protein"/>
    <property type="evidence" value="ECO:0007669"/>
    <property type="project" value="UniProtKB-ARBA"/>
</dbReference>
<feature type="binding site" evidence="16">
    <location>
        <begin position="261"/>
        <end position="263"/>
    </location>
    <ligand>
        <name>ATP</name>
        <dbReference type="ChEBI" id="CHEBI:30616"/>
    </ligand>
</feature>
<dbReference type="InterPro" id="IPR002317">
    <property type="entry name" value="Ser-tRNA-ligase_type_1"/>
</dbReference>
<dbReference type="InterPro" id="IPR010978">
    <property type="entry name" value="tRNA-bd_arm"/>
</dbReference>
<dbReference type="PANTHER" id="PTHR43697:SF1">
    <property type="entry name" value="SERINE--TRNA LIGASE"/>
    <property type="match status" value="1"/>
</dbReference>
<dbReference type="Proteomes" id="UP000564644">
    <property type="component" value="Unassembled WGS sequence"/>
</dbReference>
<evidence type="ECO:0000256" key="3">
    <source>
        <dbReference type="ARBA" id="ARBA00010728"/>
    </source>
</evidence>
<evidence type="ECO:0000256" key="17">
    <source>
        <dbReference type="SAM" id="Coils"/>
    </source>
</evidence>